<accession>A0A5J4SPR5</accession>
<dbReference type="EMBL" id="SNRW01040017">
    <property type="protein sequence ID" value="KAA6347373.1"/>
    <property type="molecule type" value="Genomic_DNA"/>
</dbReference>
<reference evidence="1 2" key="1">
    <citation type="submission" date="2019-03" db="EMBL/GenBank/DDBJ databases">
        <title>Single cell metagenomics reveals metabolic interactions within the superorganism composed of flagellate Streblomastix strix and complex community of Bacteroidetes bacteria on its surface.</title>
        <authorList>
            <person name="Treitli S.C."/>
            <person name="Kolisko M."/>
            <person name="Husnik F."/>
            <person name="Keeling P."/>
            <person name="Hampl V."/>
        </authorList>
    </citation>
    <scope>NUCLEOTIDE SEQUENCE [LARGE SCALE GENOMIC DNA]</scope>
    <source>
        <strain evidence="1">ST1C</strain>
    </source>
</reference>
<comment type="caution">
    <text evidence="1">The sequence shown here is derived from an EMBL/GenBank/DDBJ whole genome shotgun (WGS) entry which is preliminary data.</text>
</comment>
<name>A0A5J4SPR5_9EUKA</name>
<evidence type="ECO:0000313" key="1">
    <source>
        <dbReference type="EMBL" id="KAA6347373.1"/>
    </source>
</evidence>
<evidence type="ECO:0000313" key="2">
    <source>
        <dbReference type="Proteomes" id="UP000324800"/>
    </source>
</evidence>
<dbReference type="Proteomes" id="UP000324800">
    <property type="component" value="Unassembled WGS sequence"/>
</dbReference>
<feature type="non-terminal residue" evidence="1">
    <location>
        <position position="1"/>
    </location>
</feature>
<sequence length="54" mass="6075">SQSVQQPVFVQGIRGPVKFWCGLYDRLAQFTVISLKKLAKPTAQNISNQIAVNW</sequence>
<protein>
    <submittedName>
        <fullName evidence="1">Uncharacterized protein</fullName>
    </submittedName>
</protein>
<organism evidence="1 2">
    <name type="scientific">Streblomastix strix</name>
    <dbReference type="NCBI Taxonomy" id="222440"/>
    <lineage>
        <taxon>Eukaryota</taxon>
        <taxon>Metamonada</taxon>
        <taxon>Preaxostyla</taxon>
        <taxon>Oxymonadida</taxon>
        <taxon>Streblomastigidae</taxon>
        <taxon>Streblomastix</taxon>
    </lineage>
</organism>
<gene>
    <name evidence="1" type="ORF">EZS28_052034</name>
</gene>
<dbReference type="AlphaFoldDB" id="A0A5J4SPR5"/>
<proteinExistence type="predicted"/>